<protein>
    <submittedName>
        <fullName evidence="1">Uncharacterized protein</fullName>
    </submittedName>
</protein>
<keyword evidence="2" id="KW-1185">Reference proteome</keyword>
<sequence>MSDNYSRRSGVWPRMQAASAVSDPATAPAALVLGVQWLNPLMWRDYPTQWNLLWAQGLAQPNANDTEAARFRLGDTVGLLLYGVDQTTTRAEIQRLQISHARALADLLDKPLRTFDTYALDPHYFYSVRNGTDRPDFMDARVYAGIPQRWIGTPTYLTENYQRLVQEQAKMGIPAPSVIAYDADHAEQRMRDYWVTLHKDWEGETVRGAPASKEMIIGEQTLTINAARRLVFDRVATVASCRSLMLNPTGKLPSVTVAAGIETVGFYTLQDALAYLQANPSRLVWVWNLDAPDYPYGRRTNENTAILILGHPRADWGYAPLAAVYAPQQHEGGIHSNAANPGGAWNDLLKAVAAQAPQANPVERVYHDVHPKSAQVVAQTTALRQALHRQWPDLDQIGAVHSVSEPMSGPAGAASFAVNAAFAAAYANQSGKSAVVTSLANPDDAWAVLIAPPPGWRAQPPVTTWDRARGEGSAYWPWFGKRKG</sequence>
<accession>A0ABM8WT99</accession>
<proteinExistence type="predicted"/>
<dbReference type="Proteomes" id="UP000727654">
    <property type="component" value="Unassembled WGS sequence"/>
</dbReference>
<evidence type="ECO:0000313" key="2">
    <source>
        <dbReference type="Proteomes" id="UP000727654"/>
    </source>
</evidence>
<evidence type="ECO:0000313" key="1">
    <source>
        <dbReference type="EMBL" id="CAG9170682.1"/>
    </source>
</evidence>
<reference evidence="1 2" key="1">
    <citation type="submission" date="2021-08" db="EMBL/GenBank/DDBJ databases">
        <authorList>
            <person name="Peeters C."/>
        </authorList>
    </citation>
    <scope>NUCLEOTIDE SEQUENCE [LARGE SCALE GENOMIC DNA]</scope>
    <source>
        <strain evidence="1 2">LMG 23992</strain>
    </source>
</reference>
<dbReference type="EMBL" id="CAJZAI010000003">
    <property type="protein sequence ID" value="CAG9170682.1"/>
    <property type="molecule type" value="Genomic_DNA"/>
</dbReference>
<gene>
    <name evidence="1" type="ORF">LMG23992_01724</name>
</gene>
<organism evidence="1 2">
    <name type="scientific">Cupriavidus laharis</name>
    <dbReference type="NCBI Taxonomy" id="151654"/>
    <lineage>
        <taxon>Bacteria</taxon>
        <taxon>Pseudomonadati</taxon>
        <taxon>Pseudomonadota</taxon>
        <taxon>Betaproteobacteria</taxon>
        <taxon>Burkholderiales</taxon>
        <taxon>Burkholderiaceae</taxon>
        <taxon>Cupriavidus</taxon>
    </lineage>
</organism>
<name>A0ABM8WT99_9BURK</name>
<comment type="caution">
    <text evidence="1">The sequence shown here is derived from an EMBL/GenBank/DDBJ whole genome shotgun (WGS) entry which is preliminary data.</text>
</comment>